<dbReference type="EMBL" id="JH159163">
    <property type="protein sequence ID" value="EGZ07099.1"/>
    <property type="molecule type" value="Genomic_DNA"/>
</dbReference>
<dbReference type="OMA" id="SIRSHAY"/>
<sequence length="354" mass="39336">MVCRCPEPSRASIGRGLVSARAALQRAENVPDGGDDYDAGNVAGEPEQSTWSVGKAPSGLTDRAFERCTEMLSSDYMEERICCACDGLYPFRNMVVKTLSRCKELVKSMQQRLKGPEDLPVELRKYYSASHLSPVLDGLLLSPGGIRVDDEVVKMQLCRSCADSLQKKTATKCRKFAIANGLYMGKMPDKFVDTTMTEHAMLNRVQPMRYLAVVRGGKHSSLRSHAYMFRANPDCPAQLLFRRVISEGIARVVLIGAMTSNQTARMRKKFEVRSDRLRRQLRWYRKHNSKFKGADPVDSSWTGVQTAVVIDRSVAIEDAVSRDASGLSIDAEVASVLDAATERFNAPVPVMKML</sequence>
<dbReference type="InterPro" id="IPR046700">
    <property type="entry name" value="DUF6570"/>
</dbReference>
<reference evidence="3 4" key="1">
    <citation type="journal article" date="2006" name="Science">
        <title>Phytophthora genome sequences uncover evolutionary origins and mechanisms of pathogenesis.</title>
        <authorList>
            <person name="Tyler B.M."/>
            <person name="Tripathy S."/>
            <person name="Zhang X."/>
            <person name="Dehal P."/>
            <person name="Jiang R.H."/>
            <person name="Aerts A."/>
            <person name="Arredondo F.D."/>
            <person name="Baxter L."/>
            <person name="Bensasson D."/>
            <person name="Beynon J.L."/>
            <person name="Chapman J."/>
            <person name="Damasceno C.M."/>
            <person name="Dorrance A.E."/>
            <person name="Dou D."/>
            <person name="Dickerman A.W."/>
            <person name="Dubchak I.L."/>
            <person name="Garbelotto M."/>
            <person name="Gijzen M."/>
            <person name="Gordon S.G."/>
            <person name="Govers F."/>
            <person name="Grunwald N.J."/>
            <person name="Huang W."/>
            <person name="Ivors K.L."/>
            <person name="Jones R.W."/>
            <person name="Kamoun S."/>
            <person name="Krampis K."/>
            <person name="Lamour K.H."/>
            <person name="Lee M.K."/>
            <person name="McDonald W.H."/>
            <person name="Medina M."/>
            <person name="Meijer H.J."/>
            <person name="Nordberg E.K."/>
            <person name="Maclean D.J."/>
            <person name="Ospina-Giraldo M.D."/>
            <person name="Morris P.F."/>
            <person name="Phuntumart V."/>
            <person name="Putnam N.H."/>
            <person name="Rash S."/>
            <person name="Rose J.K."/>
            <person name="Sakihama Y."/>
            <person name="Salamov A.A."/>
            <person name="Savidor A."/>
            <person name="Scheuring C.F."/>
            <person name="Smith B.M."/>
            <person name="Sobral B.W."/>
            <person name="Terry A."/>
            <person name="Torto-Alalibo T.A."/>
            <person name="Win J."/>
            <person name="Xu Z."/>
            <person name="Zhang H."/>
            <person name="Grigoriev I.V."/>
            <person name="Rokhsar D.S."/>
            <person name="Boore J.L."/>
        </authorList>
    </citation>
    <scope>NUCLEOTIDE SEQUENCE [LARGE SCALE GENOMIC DNA]</scope>
    <source>
        <strain evidence="3 4">P6497</strain>
    </source>
</reference>
<dbReference type="AlphaFoldDB" id="G5ACM5"/>
<accession>G5ACM5</accession>
<feature type="domain" description="DUF6570" evidence="2">
    <location>
        <begin position="172"/>
        <end position="292"/>
    </location>
</feature>
<evidence type="ECO:0000313" key="3">
    <source>
        <dbReference type="EMBL" id="EGZ07099.1"/>
    </source>
</evidence>
<evidence type="ECO:0000313" key="4">
    <source>
        <dbReference type="Proteomes" id="UP000002640"/>
    </source>
</evidence>
<gene>
    <name evidence="3" type="ORF">PHYSODRAFT_307101</name>
</gene>
<dbReference type="RefSeq" id="XP_009537863.1">
    <property type="nucleotide sequence ID" value="XM_009539568.1"/>
</dbReference>
<proteinExistence type="predicted"/>
<dbReference type="InParanoid" id="G5ACM5"/>
<feature type="region of interest" description="Disordered" evidence="1">
    <location>
        <begin position="29"/>
        <end position="56"/>
    </location>
</feature>
<dbReference type="Proteomes" id="UP000002640">
    <property type="component" value="Unassembled WGS sequence"/>
</dbReference>
<evidence type="ECO:0000259" key="2">
    <source>
        <dbReference type="Pfam" id="PF20209"/>
    </source>
</evidence>
<name>G5ACM5_PHYSP</name>
<dbReference type="KEGG" id="psoj:PHYSODRAFT_307101"/>
<organism evidence="3 4">
    <name type="scientific">Phytophthora sojae (strain P6497)</name>
    <name type="common">Soybean stem and root rot agent</name>
    <name type="synonym">Phytophthora megasperma f. sp. glycines</name>
    <dbReference type="NCBI Taxonomy" id="1094619"/>
    <lineage>
        <taxon>Eukaryota</taxon>
        <taxon>Sar</taxon>
        <taxon>Stramenopiles</taxon>
        <taxon>Oomycota</taxon>
        <taxon>Peronosporomycetes</taxon>
        <taxon>Peronosporales</taxon>
        <taxon>Peronosporaceae</taxon>
        <taxon>Phytophthora</taxon>
    </lineage>
</organism>
<dbReference type="GeneID" id="20642831"/>
<evidence type="ECO:0000256" key="1">
    <source>
        <dbReference type="SAM" id="MobiDB-lite"/>
    </source>
</evidence>
<dbReference type="STRING" id="1094619.G5ACM5"/>
<protein>
    <recommendedName>
        <fullName evidence="2">DUF6570 domain-containing protein</fullName>
    </recommendedName>
</protein>
<keyword evidence="4" id="KW-1185">Reference proteome</keyword>
<dbReference type="Pfam" id="PF20209">
    <property type="entry name" value="DUF6570"/>
    <property type="match status" value="1"/>
</dbReference>